<dbReference type="EMBL" id="UOFL01000049">
    <property type="protein sequence ID" value="VAW73926.1"/>
    <property type="molecule type" value="Genomic_DNA"/>
</dbReference>
<dbReference type="InterPro" id="IPR030395">
    <property type="entry name" value="GP_PDE_dom"/>
</dbReference>
<accession>A0A3B0YZS1</accession>
<reference evidence="2" key="1">
    <citation type="submission" date="2018-06" db="EMBL/GenBank/DDBJ databases">
        <authorList>
            <person name="Zhirakovskaya E."/>
        </authorList>
    </citation>
    <scope>NUCLEOTIDE SEQUENCE</scope>
</reference>
<dbReference type="SUPFAM" id="SSF51695">
    <property type="entry name" value="PLC-like phosphodiesterases"/>
    <property type="match status" value="1"/>
</dbReference>
<dbReference type="GO" id="GO:0006580">
    <property type="term" value="P:ethanolamine metabolic process"/>
    <property type="evidence" value="ECO:0007669"/>
    <property type="project" value="TreeGrafter"/>
</dbReference>
<name>A0A3B0YZS1_9ZZZZ</name>
<dbReference type="GO" id="GO:0008889">
    <property type="term" value="F:glycerophosphodiester phosphodiesterase activity"/>
    <property type="evidence" value="ECO:0007669"/>
    <property type="project" value="TreeGrafter"/>
</dbReference>
<dbReference type="GO" id="GO:0005886">
    <property type="term" value="C:plasma membrane"/>
    <property type="evidence" value="ECO:0007669"/>
    <property type="project" value="TreeGrafter"/>
</dbReference>
<dbReference type="GO" id="GO:0070291">
    <property type="term" value="P:N-acylethanolamine metabolic process"/>
    <property type="evidence" value="ECO:0007669"/>
    <property type="project" value="TreeGrafter"/>
</dbReference>
<evidence type="ECO:0000259" key="1">
    <source>
        <dbReference type="PROSITE" id="PS51704"/>
    </source>
</evidence>
<dbReference type="InterPro" id="IPR017946">
    <property type="entry name" value="PLC-like_Pdiesterase_TIM-brl"/>
</dbReference>
<dbReference type="PANTHER" id="PTHR46320">
    <property type="entry name" value="GLYCEROPHOSPHODIESTER PHOSPHODIESTERASE 1"/>
    <property type="match status" value="1"/>
</dbReference>
<feature type="domain" description="GP-PDE" evidence="1">
    <location>
        <begin position="13"/>
        <end position="259"/>
    </location>
</feature>
<organism evidence="2">
    <name type="scientific">hydrothermal vent metagenome</name>
    <dbReference type="NCBI Taxonomy" id="652676"/>
    <lineage>
        <taxon>unclassified sequences</taxon>
        <taxon>metagenomes</taxon>
        <taxon>ecological metagenomes</taxon>
    </lineage>
</organism>
<evidence type="ECO:0000313" key="2">
    <source>
        <dbReference type="EMBL" id="VAW73926.1"/>
    </source>
</evidence>
<dbReference type="PROSITE" id="PS51704">
    <property type="entry name" value="GP_PDE"/>
    <property type="match status" value="1"/>
</dbReference>
<dbReference type="Gene3D" id="3.20.20.190">
    <property type="entry name" value="Phosphatidylinositol (PI) phosphodiesterase"/>
    <property type="match status" value="1"/>
</dbReference>
<gene>
    <name evidence="2" type="ORF">MNBD_GAMMA12-3742</name>
</gene>
<protein>
    <recommendedName>
        <fullName evidence="1">GP-PDE domain-containing protein</fullName>
    </recommendedName>
</protein>
<sequence>MKQTPSSQSQNTIQIAAHRGYAAAYPENTLPAIEAAVAAGIMAVEIDVQFSKDGVPILLHDVDFKRVAECATNVLHTNFTDLKSIVIAEHHKFADKFNHVSVCTLSELVEFMLKNPRLMVFVEIKHESVDHFGEAFIINQLNNILHKVKQQCVIISISSKFIKRIREQFFYCVGYILTLWDESNLGKAQWLRPEFVICNHQKIPDIDFSNFPWQWLLYEITTCQQLNYYSRLGVQWVETMNPVKLLDCSTRVISDLKNE</sequence>
<dbReference type="PANTHER" id="PTHR46320:SF1">
    <property type="entry name" value="GLYCEROPHOSPHODIESTER PHOSPHODIESTERASE 1"/>
    <property type="match status" value="1"/>
</dbReference>
<dbReference type="GO" id="GO:0006644">
    <property type="term" value="P:phospholipid metabolic process"/>
    <property type="evidence" value="ECO:0007669"/>
    <property type="project" value="TreeGrafter"/>
</dbReference>
<dbReference type="AlphaFoldDB" id="A0A3B0YZS1"/>
<proteinExistence type="predicted"/>
<dbReference type="Pfam" id="PF03009">
    <property type="entry name" value="GDPD"/>
    <property type="match status" value="1"/>
</dbReference>